<keyword evidence="7 8" id="KW-0472">Membrane</keyword>
<evidence type="ECO:0000259" key="9">
    <source>
        <dbReference type="PROSITE" id="PS50928"/>
    </source>
</evidence>
<feature type="transmembrane region" description="Helical" evidence="8">
    <location>
        <begin position="176"/>
        <end position="202"/>
    </location>
</feature>
<dbReference type="GO" id="GO:0005886">
    <property type="term" value="C:plasma membrane"/>
    <property type="evidence" value="ECO:0007669"/>
    <property type="project" value="UniProtKB-SubCell"/>
</dbReference>
<evidence type="ECO:0000256" key="4">
    <source>
        <dbReference type="ARBA" id="ARBA00022519"/>
    </source>
</evidence>
<accession>A0A0M9AEH6</accession>
<name>A0A0M9AEH6_THEAQ</name>
<feature type="transmembrane region" description="Helical" evidence="8">
    <location>
        <begin position="222"/>
        <end position="246"/>
    </location>
</feature>
<evidence type="ECO:0000256" key="2">
    <source>
        <dbReference type="ARBA" id="ARBA00022448"/>
    </source>
</evidence>
<organism evidence="10 11">
    <name type="scientific">Thermus aquaticus</name>
    <dbReference type="NCBI Taxonomy" id="271"/>
    <lineage>
        <taxon>Bacteria</taxon>
        <taxon>Thermotogati</taxon>
        <taxon>Deinococcota</taxon>
        <taxon>Deinococci</taxon>
        <taxon>Thermales</taxon>
        <taxon>Thermaceae</taxon>
        <taxon>Thermus</taxon>
    </lineage>
</organism>
<feature type="transmembrane region" description="Helical" evidence="8">
    <location>
        <begin position="476"/>
        <end position="494"/>
    </location>
</feature>
<keyword evidence="5 8" id="KW-0812">Transmembrane</keyword>
<dbReference type="Gene3D" id="1.10.3720.10">
    <property type="entry name" value="MetI-like"/>
    <property type="match status" value="2"/>
</dbReference>
<dbReference type="SUPFAM" id="SSF161098">
    <property type="entry name" value="MetI-like"/>
    <property type="match status" value="2"/>
</dbReference>
<comment type="caution">
    <text evidence="10">The sequence shown here is derived from an EMBL/GenBank/DDBJ whole genome shotgun (WGS) entry which is preliminary data.</text>
</comment>
<keyword evidence="6 8" id="KW-1133">Transmembrane helix</keyword>
<feature type="transmembrane region" description="Helical" evidence="8">
    <location>
        <begin position="369"/>
        <end position="391"/>
    </location>
</feature>
<feature type="transmembrane region" description="Helical" evidence="8">
    <location>
        <begin position="343"/>
        <end position="363"/>
    </location>
</feature>
<evidence type="ECO:0000256" key="7">
    <source>
        <dbReference type="ARBA" id="ARBA00023136"/>
    </source>
</evidence>
<feature type="transmembrane region" description="Helical" evidence="8">
    <location>
        <begin position="266"/>
        <end position="287"/>
    </location>
</feature>
<feature type="transmembrane region" description="Helical" evidence="8">
    <location>
        <begin position="307"/>
        <end position="331"/>
    </location>
</feature>
<evidence type="ECO:0000256" key="8">
    <source>
        <dbReference type="RuleBase" id="RU363032"/>
    </source>
</evidence>
<dbReference type="InterPro" id="IPR035906">
    <property type="entry name" value="MetI-like_sf"/>
</dbReference>
<reference evidence="10 11" key="1">
    <citation type="submission" date="2015-07" db="EMBL/GenBank/DDBJ databases">
        <authorList>
            <person name="Noorani M."/>
        </authorList>
    </citation>
    <scope>NUCLEOTIDE SEQUENCE [LARGE SCALE GENOMIC DNA]</scope>
    <source>
        <strain evidence="11">ATCC 25104 / DSM 625 / JCM 10724 / NBRC 103206 / NCIMB 11243 / YT-1</strain>
    </source>
</reference>
<keyword evidence="2 8" id="KW-0813">Transport</keyword>
<evidence type="ECO:0000256" key="6">
    <source>
        <dbReference type="ARBA" id="ARBA00022989"/>
    </source>
</evidence>
<dbReference type="PANTHER" id="PTHR43357">
    <property type="entry name" value="INNER MEMBRANE ABC TRANSPORTER PERMEASE PROTEIN YDCV"/>
    <property type="match status" value="1"/>
</dbReference>
<comment type="similarity">
    <text evidence="8">Belongs to the binding-protein-dependent transport system permease family.</text>
</comment>
<protein>
    <submittedName>
        <fullName evidence="10">Sulfate transport system permease protein CysW</fullName>
    </submittedName>
</protein>
<dbReference type="EMBL" id="LHCI01000106">
    <property type="protein sequence ID" value="KOX89798.1"/>
    <property type="molecule type" value="Genomic_DNA"/>
</dbReference>
<dbReference type="CDD" id="cd06261">
    <property type="entry name" value="TM_PBP2"/>
    <property type="match status" value="2"/>
</dbReference>
<dbReference type="PROSITE" id="PS50928">
    <property type="entry name" value="ABC_TM1"/>
    <property type="match status" value="2"/>
</dbReference>
<evidence type="ECO:0000313" key="11">
    <source>
        <dbReference type="Proteomes" id="UP000037685"/>
    </source>
</evidence>
<dbReference type="RefSeq" id="WP_053767542.1">
    <property type="nucleotide sequence ID" value="NZ_LHCI01000106.1"/>
</dbReference>
<feature type="transmembrane region" description="Helical" evidence="8">
    <location>
        <begin position="88"/>
        <end position="110"/>
    </location>
</feature>
<dbReference type="PATRIC" id="fig|271.14.peg.1056"/>
<evidence type="ECO:0000256" key="1">
    <source>
        <dbReference type="ARBA" id="ARBA00004429"/>
    </source>
</evidence>
<dbReference type="InterPro" id="IPR000515">
    <property type="entry name" value="MetI-like"/>
</dbReference>
<sequence length="502" mass="53470">MGGRGKQETRVLGALLLSFLAFALFYPLARILLLGLGTGFWEALGNPYYLGRYLFSLQYGLLSALLTLALAFPLAFLFRFRFPGREALLALSTLPFVLPTPVVALAFMALLGPRGLLGVDLYGTLALLLLVALFYNLGLALRVLVPVALRLRGALEAARVLGATPYRAFFRVGLPLLLPALGSAGLLVFIYAFSAFGVPLLLGGGRYATLEVEVYTLLAHRLAFAEAAALTLLQLFTLALAALLYLRLPTYPLPPGGPEPVGRPWALTLGLSAFFLLLYAPLLALFLEVDPGALARAWASEDFTPLPVALGNSLRFTLLAFSLALPLGVAYAGAARERGGLDLLGLFPLMVSPVAVGLGYLLAYPSLRGSLALLLAAYALLAYPLLARALLPALRSLPKSLLEAARVLGATPLRAFLRVELPLLLPALASGSALALAAILGEFGASLVLWRPEWTTLTLAIYERLGRPGEGPYREALALAALLALLSGLLFYLLDRGRGRIG</sequence>
<evidence type="ECO:0000256" key="5">
    <source>
        <dbReference type="ARBA" id="ARBA00022692"/>
    </source>
</evidence>
<dbReference type="GO" id="GO:0055085">
    <property type="term" value="P:transmembrane transport"/>
    <property type="evidence" value="ECO:0007669"/>
    <property type="project" value="InterPro"/>
</dbReference>
<dbReference type="PANTHER" id="PTHR43357:SF4">
    <property type="entry name" value="INNER MEMBRANE ABC TRANSPORTER PERMEASE PROTEIN YDCV"/>
    <property type="match status" value="1"/>
</dbReference>
<feature type="domain" description="ABC transmembrane type-1" evidence="9">
    <location>
        <begin position="53"/>
        <end position="245"/>
    </location>
</feature>
<dbReference type="Pfam" id="PF00528">
    <property type="entry name" value="BPD_transp_1"/>
    <property type="match status" value="1"/>
</dbReference>
<proteinExistence type="inferred from homology"/>
<comment type="subcellular location">
    <subcellularLocation>
        <location evidence="1">Cell inner membrane</location>
        <topology evidence="1">Multi-pass membrane protein</topology>
    </subcellularLocation>
    <subcellularLocation>
        <location evidence="8">Cell membrane</location>
        <topology evidence="8">Multi-pass membrane protein</topology>
    </subcellularLocation>
</comment>
<keyword evidence="3" id="KW-1003">Cell membrane</keyword>
<feature type="transmembrane region" description="Helical" evidence="8">
    <location>
        <begin position="53"/>
        <end position="76"/>
    </location>
</feature>
<keyword evidence="4" id="KW-0997">Cell inner membrane</keyword>
<feature type="transmembrane region" description="Helical" evidence="8">
    <location>
        <begin position="12"/>
        <end position="33"/>
    </location>
</feature>
<dbReference type="Proteomes" id="UP000037685">
    <property type="component" value="Unassembled WGS sequence"/>
</dbReference>
<feature type="transmembrane region" description="Helical" evidence="8">
    <location>
        <begin position="423"/>
        <end position="450"/>
    </location>
</feature>
<feature type="transmembrane region" description="Helical" evidence="8">
    <location>
        <begin position="122"/>
        <end position="145"/>
    </location>
</feature>
<evidence type="ECO:0000313" key="10">
    <source>
        <dbReference type="EMBL" id="KOX89798.1"/>
    </source>
</evidence>
<feature type="domain" description="ABC transmembrane type-1" evidence="9">
    <location>
        <begin position="310"/>
        <end position="494"/>
    </location>
</feature>
<evidence type="ECO:0000256" key="3">
    <source>
        <dbReference type="ARBA" id="ARBA00022475"/>
    </source>
</evidence>
<gene>
    <name evidence="10" type="primary">cysW_2</name>
    <name evidence="10" type="ORF">BVI061214_00979</name>
</gene>
<dbReference type="AlphaFoldDB" id="A0A0M9AEH6"/>